<organism evidence="1 2">
    <name type="scientific">Scylla paramamosain</name>
    <name type="common">Mud crab</name>
    <dbReference type="NCBI Taxonomy" id="85552"/>
    <lineage>
        <taxon>Eukaryota</taxon>
        <taxon>Metazoa</taxon>
        <taxon>Ecdysozoa</taxon>
        <taxon>Arthropoda</taxon>
        <taxon>Crustacea</taxon>
        <taxon>Multicrustacea</taxon>
        <taxon>Malacostraca</taxon>
        <taxon>Eumalacostraca</taxon>
        <taxon>Eucarida</taxon>
        <taxon>Decapoda</taxon>
        <taxon>Pleocyemata</taxon>
        <taxon>Brachyura</taxon>
        <taxon>Eubrachyura</taxon>
        <taxon>Portunoidea</taxon>
        <taxon>Portunidae</taxon>
        <taxon>Portuninae</taxon>
        <taxon>Scylla</taxon>
    </lineage>
</organism>
<accession>A0AAW0TX22</accession>
<proteinExistence type="predicted"/>
<sequence>MCSYADVSSKGDTYNKLAEKLLQEVQKYSGLRPVVEWVNSQGRPSENEVTTLNLATRFYWKQRDTLKLSGGVLVKKWLAPDGGVMYWQTVIPQDQRTNLVQEMHDGAMPSRSEDDTHSTTQ</sequence>
<evidence type="ECO:0000313" key="2">
    <source>
        <dbReference type="Proteomes" id="UP001487740"/>
    </source>
</evidence>
<evidence type="ECO:0000313" key="1">
    <source>
        <dbReference type="EMBL" id="KAK8391185.1"/>
    </source>
</evidence>
<dbReference type="Proteomes" id="UP001487740">
    <property type="component" value="Unassembled WGS sequence"/>
</dbReference>
<dbReference type="AlphaFoldDB" id="A0AAW0TX22"/>
<gene>
    <name evidence="1" type="ORF">O3P69_017089</name>
</gene>
<reference evidence="1 2" key="1">
    <citation type="submission" date="2023-03" db="EMBL/GenBank/DDBJ databases">
        <title>High-quality genome of Scylla paramamosain provides insights in environmental adaptation.</title>
        <authorList>
            <person name="Zhang L."/>
        </authorList>
    </citation>
    <scope>NUCLEOTIDE SEQUENCE [LARGE SCALE GENOMIC DNA]</scope>
    <source>
        <strain evidence="1">LZ_2023a</strain>
        <tissue evidence="1">Muscle</tissue>
    </source>
</reference>
<name>A0AAW0TX22_SCYPA</name>
<dbReference type="EMBL" id="JARAKH010000024">
    <property type="protein sequence ID" value="KAK8391185.1"/>
    <property type="molecule type" value="Genomic_DNA"/>
</dbReference>
<comment type="caution">
    <text evidence="1">The sequence shown here is derived from an EMBL/GenBank/DDBJ whole genome shotgun (WGS) entry which is preliminary data.</text>
</comment>
<protein>
    <submittedName>
        <fullName evidence="1">Uncharacterized protein</fullName>
    </submittedName>
</protein>
<keyword evidence="2" id="KW-1185">Reference proteome</keyword>